<gene>
    <name evidence="4" type="ORF">FF098_006285</name>
    <name evidence="3" type="ORF">GCM10011355_12680</name>
</gene>
<dbReference type="Gene3D" id="1.10.287.860">
    <property type="entry name" value="Nucleotidyltransferase"/>
    <property type="match status" value="1"/>
</dbReference>
<reference evidence="4 6" key="2">
    <citation type="submission" date="2020-02" db="EMBL/GenBank/DDBJ databases">
        <title>Genome sequence of Parvularcula flava strain NH6-79.</title>
        <authorList>
            <person name="Abdul Karim M.H."/>
            <person name="Lam M.Q."/>
            <person name="Chen S.J."/>
            <person name="Yahya A."/>
            <person name="Shahir S."/>
            <person name="Shamsir M.S."/>
            <person name="Chong C.S."/>
        </authorList>
    </citation>
    <scope>NUCLEOTIDE SEQUENCE [LARGE SCALE GENOMIC DNA]</scope>
    <source>
        <strain evidence="4 6">NH6-79</strain>
    </source>
</reference>
<dbReference type="Proteomes" id="UP000621856">
    <property type="component" value="Unassembled WGS sequence"/>
</dbReference>
<dbReference type="SUPFAM" id="SSF81301">
    <property type="entry name" value="Nucleotidyltransferase"/>
    <property type="match status" value="1"/>
</dbReference>
<dbReference type="RefSeq" id="WP_166426358.1">
    <property type="nucleotide sequence ID" value="NZ_BMGZ01000001.1"/>
</dbReference>
<feature type="domain" description="RelA/SpoT" evidence="2">
    <location>
        <begin position="52"/>
        <end position="178"/>
    </location>
</feature>
<dbReference type="EMBL" id="BMGZ01000001">
    <property type="protein sequence ID" value="GGH95646.1"/>
    <property type="molecule type" value="Genomic_DNA"/>
</dbReference>
<dbReference type="Gene3D" id="3.30.460.10">
    <property type="entry name" value="Beta Polymerase, domain 2"/>
    <property type="match status" value="1"/>
</dbReference>
<evidence type="ECO:0000259" key="2">
    <source>
        <dbReference type="SMART" id="SM00954"/>
    </source>
</evidence>
<dbReference type="Pfam" id="PF04607">
    <property type="entry name" value="RelA_SpoT"/>
    <property type="match status" value="1"/>
</dbReference>
<feature type="coiled-coil region" evidence="1">
    <location>
        <begin position="193"/>
        <end position="220"/>
    </location>
</feature>
<dbReference type="PANTHER" id="PTHR41773">
    <property type="entry name" value="GTP PYROPHOSPHATASE-RELATED"/>
    <property type="match status" value="1"/>
</dbReference>
<evidence type="ECO:0000313" key="3">
    <source>
        <dbReference type="EMBL" id="GGH95646.1"/>
    </source>
</evidence>
<dbReference type="CDD" id="cd05399">
    <property type="entry name" value="NT_Rel-Spo_like"/>
    <property type="match status" value="1"/>
</dbReference>
<keyword evidence="1" id="KW-0175">Coiled coil</keyword>
<dbReference type="Proteomes" id="UP000818603">
    <property type="component" value="Unassembled WGS sequence"/>
</dbReference>
<comment type="caution">
    <text evidence="3">The sequence shown here is derived from an EMBL/GenBank/DDBJ whole genome shotgun (WGS) entry which is preliminary data.</text>
</comment>
<evidence type="ECO:0000313" key="4">
    <source>
        <dbReference type="EMBL" id="NHK27507.1"/>
    </source>
</evidence>
<name>A0A8J3EP97_9PROT</name>
<organism evidence="3 5">
    <name type="scientific">Aquisalinus luteolus</name>
    <dbReference type="NCBI Taxonomy" id="1566827"/>
    <lineage>
        <taxon>Bacteria</taxon>
        <taxon>Pseudomonadati</taxon>
        <taxon>Pseudomonadota</taxon>
        <taxon>Alphaproteobacteria</taxon>
        <taxon>Parvularculales</taxon>
        <taxon>Parvularculaceae</taxon>
        <taxon>Aquisalinus</taxon>
    </lineage>
</organism>
<accession>A0A8J3EP97</accession>
<protein>
    <submittedName>
        <fullName evidence="4">RelA/SpoT domain-containing protein</fullName>
    </submittedName>
</protein>
<dbReference type="AlphaFoldDB" id="A0A8J3EP97"/>
<keyword evidence="6" id="KW-1185">Reference proteome</keyword>
<reference evidence="3" key="3">
    <citation type="submission" date="2020-09" db="EMBL/GenBank/DDBJ databases">
        <authorList>
            <person name="Sun Q."/>
            <person name="Zhou Y."/>
        </authorList>
    </citation>
    <scope>NUCLEOTIDE SEQUENCE</scope>
    <source>
        <strain evidence="3">CGMCC 1.14984</strain>
    </source>
</reference>
<reference evidence="3" key="1">
    <citation type="journal article" date="2014" name="Int. J. Syst. Evol. Microbiol.">
        <title>Complete genome sequence of Corynebacterium casei LMG S-19264T (=DSM 44701T), isolated from a smear-ripened cheese.</title>
        <authorList>
            <consortium name="US DOE Joint Genome Institute (JGI-PGF)"/>
            <person name="Walter F."/>
            <person name="Albersmeier A."/>
            <person name="Kalinowski J."/>
            <person name="Ruckert C."/>
        </authorList>
    </citation>
    <scope>NUCLEOTIDE SEQUENCE</scope>
    <source>
        <strain evidence="3">CGMCC 1.14984</strain>
    </source>
</reference>
<evidence type="ECO:0000313" key="5">
    <source>
        <dbReference type="Proteomes" id="UP000621856"/>
    </source>
</evidence>
<dbReference type="InterPro" id="IPR043519">
    <property type="entry name" value="NT_sf"/>
</dbReference>
<evidence type="ECO:0000256" key="1">
    <source>
        <dbReference type="SAM" id="Coils"/>
    </source>
</evidence>
<dbReference type="GO" id="GO:0015969">
    <property type="term" value="P:guanosine tetraphosphate metabolic process"/>
    <property type="evidence" value="ECO:0007669"/>
    <property type="project" value="InterPro"/>
</dbReference>
<dbReference type="InterPro" id="IPR007685">
    <property type="entry name" value="RelA_SpoT"/>
</dbReference>
<dbReference type="PANTHER" id="PTHR41773:SF1">
    <property type="entry name" value="RELA_SPOT DOMAIN-CONTAINING PROTEIN"/>
    <property type="match status" value="1"/>
</dbReference>
<dbReference type="EMBL" id="VCJR02000001">
    <property type="protein sequence ID" value="NHK27507.1"/>
    <property type="molecule type" value="Genomic_DNA"/>
</dbReference>
<dbReference type="SMART" id="SM00954">
    <property type="entry name" value="RelA_SpoT"/>
    <property type="match status" value="1"/>
</dbReference>
<sequence length="369" mass="41785">MTKQNQSCAEAKSVKEQIDSSFVSFGRLKAGVHSMVETLLQTNSINYLSVHSRLKTKDAILEKISRKEYPNGFAGVSDVVGIRVIVFFNRQVNEAIKLLRNAFEVVEDETSDRGRDLGKDKIGYRSFHLVCRLGSSRGGLPEYSGLDQLKFEIQVRTVLQHAWAELAHDTSYKFSAELPSEIERKLNLYSGLLEVADNGLEEIAVQISQYEEEINNAKTQDFSVQNIDSITFSRALREAKMTYGFELSSTSDDQKIITELNRFGVEDVGELEALISDVMEQVEKKGHDFPYSSDVAFVRTLMLVKDCDRYFSESWKKAWSSIDRTQAEFLFEMCDAARIKGLFNEHGISIYDVDPRVKKASKSTKAKSD</sequence>
<proteinExistence type="predicted"/>
<evidence type="ECO:0000313" key="6">
    <source>
        <dbReference type="Proteomes" id="UP000818603"/>
    </source>
</evidence>